<keyword evidence="3" id="KW-1185">Reference proteome</keyword>
<reference evidence="2 3" key="1">
    <citation type="journal article" date="2018" name="Front. Plant Sci.">
        <title>Red Clover (Trifolium pratense) and Zigzag Clover (T. medium) - A Picture of Genomic Similarities and Differences.</title>
        <authorList>
            <person name="Dluhosova J."/>
            <person name="Istvanek J."/>
            <person name="Nedelnik J."/>
            <person name="Repkova J."/>
        </authorList>
    </citation>
    <scope>NUCLEOTIDE SEQUENCE [LARGE SCALE GENOMIC DNA]</scope>
    <source>
        <strain evidence="3">cv. 10/8</strain>
        <tissue evidence="2">Leaf</tissue>
    </source>
</reference>
<evidence type="ECO:0000313" key="2">
    <source>
        <dbReference type="EMBL" id="MCI50774.1"/>
    </source>
</evidence>
<protein>
    <submittedName>
        <fullName evidence="2">Uncharacterized protein</fullName>
    </submittedName>
</protein>
<evidence type="ECO:0000313" key="3">
    <source>
        <dbReference type="Proteomes" id="UP000265520"/>
    </source>
</evidence>
<feature type="compositionally biased region" description="Polar residues" evidence="1">
    <location>
        <begin position="20"/>
        <end position="29"/>
    </location>
</feature>
<dbReference type="Proteomes" id="UP000265520">
    <property type="component" value="Unassembled WGS sequence"/>
</dbReference>
<accession>A0A392SRD3</accession>
<name>A0A392SRD3_9FABA</name>
<evidence type="ECO:0000256" key="1">
    <source>
        <dbReference type="SAM" id="MobiDB-lite"/>
    </source>
</evidence>
<feature type="region of interest" description="Disordered" evidence="1">
    <location>
        <begin position="1"/>
        <end position="35"/>
    </location>
</feature>
<comment type="caution">
    <text evidence="2">The sequence shown here is derived from an EMBL/GenBank/DDBJ whole genome shotgun (WGS) entry which is preliminary data.</text>
</comment>
<dbReference type="EMBL" id="LXQA010421697">
    <property type="protein sequence ID" value="MCI50774.1"/>
    <property type="molecule type" value="Genomic_DNA"/>
</dbReference>
<dbReference type="AlphaFoldDB" id="A0A392SRD3"/>
<sequence>MARRGEGWRALSPSEHMASSGGTSQNPTSHLARPGDSWRLNLAWRLKNVA</sequence>
<organism evidence="2 3">
    <name type="scientific">Trifolium medium</name>
    <dbReference type="NCBI Taxonomy" id="97028"/>
    <lineage>
        <taxon>Eukaryota</taxon>
        <taxon>Viridiplantae</taxon>
        <taxon>Streptophyta</taxon>
        <taxon>Embryophyta</taxon>
        <taxon>Tracheophyta</taxon>
        <taxon>Spermatophyta</taxon>
        <taxon>Magnoliopsida</taxon>
        <taxon>eudicotyledons</taxon>
        <taxon>Gunneridae</taxon>
        <taxon>Pentapetalae</taxon>
        <taxon>rosids</taxon>
        <taxon>fabids</taxon>
        <taxon>Fabales</taxon>
        <taxon>Fabaceae</taxon>
        <taxon>Papilionoideae</taxon>
        <taxon>50 kb inversion clade</taxon>
        <taxon>NPAAA clade</taxon>
        <taxon>Hologalegina</taxon>
        <taxon>IRL clade</taxon>
        <taxon>Trifolieae</taxon>
        <taxon>Trifolium</taxon>
    </lineage>
</organism>
<proteinExistence type="predicted"/>